<evidence type="ECO:0000313" key="2">
    <source>
        <dbReference type="EMBL" id="RRT70146.1"/>
    </source>
</evidence>
<feature type="region of interest" description="Disordered" evidence="1">
    <location>
        <begin position="1"/>
        <end position="94"/>
    </location>
</feature>
<dbReference type="EMBL" id="AMZH03004114">
    <property type="protein sequence ID" value="RRT70146.1"/>
    <property type="molecule type" value="Genomic_DNA"/>
</dbReference>
<dbReference type="Proteomes" id="UP000287651">
    <property type="component" value="Unassembled WGS sequence"/>
</dbReference>
<sequence>MGPTKPTDHKPVSENRVPHQSVDQRPRGVVHRRVGTVGDFTPSRRGIWTPSRRGTCRPFPPPSTTLASSLGESESRGKRAEMEGGSWKRSGGGEKKDLFHVIHKVPPGNSPYVRAKHLQVMLGSYTCAAPFVLSPHLLQFGSRDASSGPR</sequence>
<organism evidence="2 3">
    <name type="scientific">Ensete ventricosum</name>
    <name type="common">Abyssinian banana</name>
    <name type="synonym">Musa ensete</name>
    <dbReference type="NCBI Taxonomy" id="4639"/>
    <lineage>
        <taxon>Eukaryota</taxon>
        <taxon>Viridiplantae</taxon>
        <taxon>Streptophyta</taxon>
        <taxon>Embryophyta</taxon>
        <taxon>Tracheophyta</taxon>
        <taxon>Spermatophyta</taxon>
        <taxon>Magnoliopsida</taxon>
        <taxon>Liliopsida</taxon>
        <taxon>Zingiberales</taxon>
        <taxon>Musaceae</taxon>
        <taxon>Ensete</taxon>
    </lineage>
</organism>
<reference evidence="2 3" key="1">
    <citation type="journal article" date="2014" name="Agronomy (Basel)">
        <title>A Draft Genome Sequence for Ensete ventricosum, the Drought-Tolerant Tree Against Hunger.</title>
        <authorList>
            <person name="Harrison J."/>
            <person name="Moore K.A."/>
            <person name="Paszkiewicz K."/>
            <person name="Jones T."/>
            <person name="Grant M."/>
            <person name="Ambacheew D."/>
            <person name="Muzemil S."/>
            <person name="Studholme D.J."/>
        </authorList>
    </citation>
    <scope>NUCLEOTIDE SEQUENCE [LARGE SCALE GENOMIC DNA]</scope>
</reference>
<feature type="compositionally biased region" description="Basic and acidic residues" evidence="1">
    <location>
        <begin position="73"/>
        <end position="82"/>
    </location>
</feature>
<accession>A0A427A1Q7</accession>
<gene>
    <name evidence="2" type="ORF">B296_00023227</name>
</gene>
<feature type="compositionally biased region" description="Basic and acidic residues" evidence="1">
    <location>
        <begin position="1"/>
        <end position="26"/>
    </location>
</feature>
<proteinExistence type="predicted"/>
<protein>
    <submittedName>
        <fullName evidence="2">Uncharacterized protein</fullName>
    </submittedName>
</protein>
<name>A0A427A1Q7_ENSVE</name>
<evidence type="ECO:0000256" key="1">
    <source>
        <dbReference type="SAM" id="MobiDB-lite"/>
    </source>
</evidence>
<evidence type="ECO:0000313" key="3">
    <source>
        <dbReference type="Proteomes" id="UP000287651"/>
    </source>
</evidence>
<dbReference type="AlphaFoldDB" id="A0A427A1Q7"/>
<comment type="caution">
    <text evidence="2">The sequence shown here is derived from an EMBL/GenBank/DDBJ whole genome shotgun (WGS) entry which is preliminary data.</text>
</comment>